<dbReference type="GO" id="GO:0004252">
    <property type="term" value="F:serine-type endopeptidase activity"/>
    <property type="evidence" value="ECO:0007669"/>
    <property type="project" value="InterPro"/>
</dbReference>
<feature type="non-terminal residue" evidence="6">
    <location>
        <position position="1"/>
    </location>
</feature>
<feature type="non-terminal residue" evidence="6">
    <location>
        <position position="155"/>
    </location>
</feature>
<evidence type="ECO:0000256" key="2">
    <source>
        <dbReference type="ARBA" id="ARBA00023157"/>
    </source>
</evidence>
<dbReference type="InterPro" id="IPR051333">
    <property type="entry name" value="CLIP_Serine_Protease"/>
</dbReference>
<reference evidence="6" key="1">
    <citation type="submission" date="2015-11" db="EMBL/GenBank/DDBJ databases">
        <title>De novo transcriptome assembly of four potential Pierce s Disease insect vectors from Arizona vineyards.</title>
        <authorList>
            <person name="Tassone E.E."/>
        </authorList>
    </citation>
    <scope>NUCLEOTIDE SEQUENCE</scope>
</reference>
<dbReference type="EMBL" id="GEBQ01018890">
    <property type="protein sequence ID" value="JAT21087.1"/>
    <property type="molecule type" value="Transcribed_RNA"/>
</dbReference>
<dbReference type="GO" id="GO:0006508">
    <property type="term" value="P:proteolysis"/>
    <property type="evidence" value="ECO:0007669"/>
    <property type="project" value="InterPro"/>
</dbReference>
<sequence length="155" mass="17223">QHCGGTLITPHIVLTANEVLRKLPQDKCGEPSDQNTNLNISVSDAALGMYPWMATLGFTMKSYTIFQYNANTTRWLCSGSLITDKYVLTAAGCNMRGGYNVSVVRLGDLNLYKTVDDGAHPIDVDVEKIILHPEYNFANNINNVGLIRLKRKVEF</sequence>
<evidence type="ECO:0000259" key="5">
    <source>
        <dbReference type="PROSITE" id="PS50240"/>
    </source>
</evidence>
<evidence type="ECO:0000313" key="6">
    <source>
        <dbReference type="EMBL" id="JAT21087.1"/>
    </source>
</evidence>
<keyword evidence="2" id="KW-1015">Disulfide bond</keyword>
<dbReference type="SUPFAM" id="SSF50494">
    <property type="entry name" value="Trypsin-like serine proteases"/>
    <property type="match status" value="1"/>
</dbReference>
<name>A0A1B6LBL5_9HEMI</name>
<gene>
    <name evidence="6" type="ORF">g.44506</name>
</gene>
<organism evidence="6">
    <name type="scientific">Graphocephala atropunctata</name>
    <dbReference type="NCBI Taxonomy" id="36148"/>
    <lineage>
        <taxon>Eukaryota</taxon>
        <taxon>Metazoa</taxon>
        <taxon>Ecdysozoa</taxon>
        <taxon>Arthropoda</taxon>
        <taxon>Hexapoda</taxon>
        <taxon>Insecta</taxon>
        <taxon>Pterygota</taxon>
        <taxon>Neoptera</taxon>
        <taxon>Paraneoptera</taxon>
        <taxon>Hemiptera</taxon>
        <taxon>Auchenorrhyncha</taxon>
        <taxon>Membracoidea</taxon>
        <taxon>Cicadellidae</taxon>
        <taxon>Cicadellinae</taxon>
        <taxon>Cicadellini</taxon>
        <taxon>Graphocephala</taxon>
    </lineage>
</organism>
<proteinExistence type="inferred from homology"/>
<protein>
    <recommendedName>
        <fullName evidence="5">Peptidase S1 domain-containing protein</fullName>
    </recommendedName>
</protein>
<dbReference type="InterPro" id="IPR043504">
    <property type="entry name" value="Peptidase_S1_PA_chymotrypsin"/>
</dbReference>
<keyword evidence="3" id="KW-0325">Glycoprotein</keyword>
<dbReference type="Gene3D" id="2.40.10.10">
    <property type="entry name" value="Trypsin-like serine proteases"/>
    <property type="match status" value="1"/>
</dbReference>
<evidence type="ECO:0000256" key="1">
    <source>
        <dbReference type="ARBA" id="ARBA00022729"/>
    </source>
</evidence>
<dbReference type="PANTHER" id="PTHR24260">
    <property type="match status" value="1"/>
</dbReference>
<comment type="similarity">
    <text evidence="4">Belongs to the peptidase S1 family. CLIP subfamily.</text>
</comment>
<dbReference type="FunFam" id="2.40.10.10:FF:000028">
    <property type="entry name" value="Serine protease easter"/>
    <property type="match status" value="1"/>
</dbReference>
<dbReference type="InterPro" id="IPR009003">
    <property type="entry name" value="Peptidase_S1_PA"/>
</dbReference>
<dbReference type="Pfam" id="PF00089">
    <property type="entry name" value="Trypsin"/>
    <property type="match status" value="1"/>
</dbReference>
<feature type="domain" description="Peptidase S1" evidence="5">
    <location>
        <begin position="39"/>
        <end position="155"/>
    </location>
</feature>
<dbReference type="AlphaFoldDB" id="A0A1B6LBL5"/>
<accession>A0A1B6LBL5</accession>
<dbReference type="InterPro" id="IPR001254">
    <property type="entry name" value="Trypsin_dom"/>
</dbReference>
<dbReference type="PANTHER" id="PTHR24260:SF136">
    <property type="entry name" value="GH08193P-RELATED"/>
    <property type="match status" value="1"/>
</dbReference>
<evidence type="ECO:0000256" key="4">
    <source>
        <dbReference type="ARBA" id="ARBA00024195"/>
    </source>
</evidence>
<keyword evidence="1" id="KW-0732">Signal</keyword>
<dbReference type="PROSITE" id="PS50240">
    <property type="entry name" value="TRYPSIN_DOM"/>
    <property type="match status" value="1"/>
</dbReference>
<evidence type="ECO:0000256" key="3">
    <source>
        <dbReference type="ARBA" id="ARBA00023180"/>
    </source>
</evidence>